<reference evidence="1" key="2">
    <citation type="submission" date="2020-05" db="EMBL/GenBank/DDBJ databases">
        <authorList>
            <person name="Kim H.-S."/>
            <person name="Proctor R.H."/>
            <person name="Brown D.W."/>
        </authorList>
    </citation>
    <scope>NUCLEOTIDE SEQUENCE</scope>
    <source>
        <strain evidence="1">NRRL 45417</strain>
    </source>
</reference>
<dbReference type="EMBL" id="JABFAI010000402">
    <property type="protein sequence ID" value="KAF4944812.1"/>
    <property type="molecule type" value="Genomic_DNA"/>
</dbReference>
<dbReference type="OrthoDB" id="5004360at2759"/>
<protein>
    <submittedName>
        <fullName evidence="1">Uncharacterized protein</fullName>
    </submittedName>
</protein>
<name>A0A8H4SSA3_9HYPO</name>
<gene>
    <name evidence="1" type="ORF">FGADI_12407</name>
</gene>
<accession>A0A8H4SSA3</accession>
<comment type="caution">
    <text evidence="1">The sequence shown here is derived from an EMBL/GenBank/DDBJ whole genome shotgun (WGS) entry which is preliminary data.</text>
</comment>
<organism evidence="1 2">
    <name type="scientific">Fusarium gaditjirri</name>
    <dbReference type="NCBI Taxonomy" id="282569"/>
    <lineage>
        <taxon>Eukaryota</taxon>
        <taxon>Fungi</taxon>
        <taxon>Dikarya</taxon>
        <taxon>Ascomycota</taxon>
        <taxon>Pezizomycotina</taxon>
        <taxon>Sordariomycetes</taxon>
        <taxon>Hypocreomycetidae</taxon>
        <taxon>Hypocreales</taxon>
        <taxon>Nectriaceae</taxon>
        <taxon>Fusarium</taxon>
        <taxon>Fusarium nisikadoi species complex</taxon>
    </lineage>
</organism>
<reference evidence="1" key="1">
    <citation type="journal article" date="2020" name="BMC Genomics">
        <title>Correction to: Identification and distribution of gene clusters required for synthesis of sphingolipid metabolism inhibitors in diverse species of the filamentous fungus Fusarium.</title>
        <authorList>
            <person name="Kim H.S."/>
            <person name="Lohmar J.M."/>
            <person name="Busman M."/>
            <person name="Brown D.W."/>
            <person name="Naumann T.A."/>
            <person name="Divon H.H."/>
            <person name="Lysoe E."/>
            <person name="Uhlig S."/>
            <person name="Proctor R.H."/>
        </authorList>
    </citation>
    <scope>NUCLEOTIDE SEQUENCE</scope>
    <source>
        <strain evidence="1">NRRL 45417</strain>
    </source>
</reference>
<dbReference type="Proteomes" id="UP000604273">
    <property type="component" value="Unassembled WGS sequence"/>
</dbReference>
<dbReference type="AlphaFoldDB" id="A0A8H4SSA3"/>
<keyword evidence="2" id="KW-1185">Reference proteome</keyword>
<proteinExistence type="predicted"/>
<evidence type="ECO:0000313" key="1">
    <source>
        <dbReference type="EMBL" id="KAF4944812.1"/>
    </source>
</evidence>
<sequence length="378" mass="44240">MDEDWEWVKYRAMEGRLHSLRIRVMDLAENLGKLTTEQLGIHCGAIIDDLRSFSYGSMIEGKDRLDEDQFQGRVGEIKELMEFCVDEELKNIEKEKHRKPRWTREKRRAMLTDLRIDIPFTDMCFVPYDPYDFFMNLGKNLKDLVVDELRHRAHYHALTDLQSVEEEQCASRHLHEETITNDVLDQESRERAIRDNVYRTRWAANQLDAYQRYLQLPVTDDVAATAVEEYDDCVQMQMPCPPGMSLLVLTHAGLGDGWWLSKPVNPSATKPRSYGPVPDLEVITITRDQLRDDYRFVGDAFKKEVPEVQAPLKDLDIDFERSISPHFGIVVAWRFVGDDDWLDRYGHIVPEKIIDESIVHTGRTWSESRESERRDSFD</sequence>
<evidence type="ECO:0000313" key="2">
    <source>
        <dbReference type="Proteomes" id="UP000604273"/>
    </source>
</evidence>